<feature type="compositionally biased region" description="Basic and acidic residues" evidence="13">
    <location>
        <begin position="377"/>
        <end position="389"/>
    </location>
</feature>
<dbReference type="GO" id="GO:0005634">
    <property type="term" value="C:nucleus"/>
    <property type="evidence" value="ECO:0007669"/>
    <property type="project" value="UniProtKB-SubCell"/>
</dbReference>
<dbReference type="Gene3D" id="2.170.210.10">
    <property type="entry name" value="DNA double-strand break repair and VJ recombination XRCC4, N-terminal"/>
    <property type="match status" value="1"/>
</dbReference>
<dbReference type="PANTHER" id="PTHR47959">
    <property type="entry name" value="ATP-DEPENDENT RNA HELICASE RHLE-RELATED"/>
    <property type="match status" value="1"/>
</dbReference>
<dbReference type="PROSITE" id="PS51192">
    <property type="entry name" value="HELICASE_ATP_BIND_1"/>
    <property type="match status" value="1"/>
</dbReference>
<evidence type="ECO:0000259" key="14">
    <source>
        <dbReference type="PROSITE" id="PS51192"/>
    </source>
</evidence>
<feature type="short sequence motif" description="Q motif" evidence="10">
    <location>
        <begin position="438"/>
        <end position="466"/>
    </location>
</feature>
<keyword evidence="18" id="KW-1185">Reference proteome</keyword>
<dbReference type="PROSITE" id="PS51195">
    <property type="entry name" value="Q_MOTIF"/>
    <property type="match status" value="1"/>
</dbReference>
<proteinExistence type="inferred from homology"/>
<evidence type="ECO:0000259" key="15">
    <source>
        <dbReference type="PROSITE" id="PS51194"/>
    </source>
</evidence>
<evidence type="ECO:0000313" key="18">
    <source>
        <dbReference type="Proteomes" id="UP000789405"/>
    </source>
</evidence>
<evidence type="ECO:0000256" key="1">
    <source>
        <dbReference type="ARBA" id="ARBA00004123"/>
    </source>
</evidence>
<reference evidence="17" key="1">
    <citation type="submission" date="2021-06" db="EMBL/GenBank/DDBJ databases">
        <authorList>
            <person name="Kallberg Y."/>
            <person name="Tangrot J."/>
            <person name="Rosling A."/>
        </authorList>
    </citation>
    <scope>NUCLEOTIDE SEQUENCE</scope>
    <source>
        <strain evidence="17">MA453B</strain>
    </source>
</reference>
<keyword evidence="4 11" id="KW-0378">Hydrolase</keyword>
<evidence type="ECO:0000259" key="16">
    <source>
        <dbReference type="PROSITE" id="PS51195"/>
    </source>
</evidence>
<dbReference type="InterPro" id="IPR011545">
    <property type="entry name" value="DEAD/DEAH_box_helicase_dom"/>
</dbReference>
<dbReference type="Pfam" id="PF00271">
    <property type="entry name" value="Helicase_C"/>
    <property type="match status" value="1"/>
</dbReference>
<keyword evidence="8" id="KW-0234">DNA repair</keyword>
<evidence type="ECO:0000256" key="4">
    <source>
        <dbReference type="ARBA" id="ARBA00022801"/>
    </source>
</evidence>
<evidence type="ECO:0000256" key="8">
    <source>
        <dbReference type="ARBA" id="ARBA00023204"/>
    </source>
</evidence>
<evidence type="ECO:0000256" key="7">
    <source>
        <dbReference type="ARBA" id="ARBA00022884"/>
    </source>
</evidence>
<keyword evidence="7" id="KW-0694">RNA-binding</keyword>
<accession>A0A9N9A244</accession>
<dbReference type="AlphaFoldDB" id="A0A9N9A244"/>
<dbReference type="PROSITE" id="PS51194">
    <property type="entry name" value="HELICASE_CTER"/>
    <property type="match status" value="1"/>
</dbReference>
<comment type="similarity">
    <text evidence="11">Belongs to the DEAD box helicase family.</text>
</comment>
<keyword evidence="6 11" id="KW-0067">ATP-binding</keyword>
<dbReference type="GO" id="GO:0003724">
    <property type="term" value="F:RNA helicase activity"/>
    <property type="evidence" value="ECO:0007669"/>
    <property type="project" value="InterPro"/>
</dbReference>
<dbReference type="EMBL" id="CAJVPY010001279">
    <property type="protein sequence ID" value="CAG8515016.1"/>
    <property type="molecule type" value="Genomic_DNA"/>
</dbReference>
<dbReference type="GO" id="GO:0016787">
    <property type="term" value="F:hydrolase activity"/>
    <property type="evidence" value="ECO:0007669"/>
    <property type="project" value="UniProtKB-KW"/>
</dbReference>
<dbReference type="InterPro" id="IPR027417">
    <property type="entry name" value="P-loop_NTPase"/>
</dbReference>
<evidence type="ECO:0000256" key="12">
    <source>
        <dbReference type="SAM" id="Coils"/>
    </source>
</evidence>
<evidence type="ECO:0000256" key="10">
    <source>
        <dbReference type="PROSITE-ProRule" id="PRU00552"/>
    </source>
</evidence>
<dbReference type="PANTHER" id="PTHR47959:SF24">
    <property type="entry name" value="ATP-DEPENDENT RNA HELICASE"/>
    <property type="match status" value="1"/>
</dbReference>
<keyword evidence="12" id="KW-0175">Coiled coil</keyword>
<evidence type="ECO:0000256" key="5">
    <source>
        <dbReference type="ARBA" id="ARBA00022806"/>
    </source>
</evidence>
<keyword evidence="5 11" id="KW-0347">Helicase</keyword>
<keyword evidence="2 11" id="KW-0547">Nucleotide-binding</keyword>
<evidence type="ECO:0000313" key="17">
    <source>
        <dbReference type="EMBL" id="CAG8515016.1"/>
    </source>
</evidence>
<keyword evidence="3" id="KW-0227">DNA damage</keyword>
<dbReference type="SUPFAM" id="SSF52540">
    <property type="entry name" value="P-loop containing nucleoside triphosphate hydrolases"/>
    <property type="match status" value="2"/>
</dbReference>
<feature type="coiled-coil region" evidence="12">
    <location>
        <begin position="393"/>
        <end position="423"/>
    </location>
</feature>
<dbReference type="CDD" id="cd18787">
    <property type="entry name" value="SF2_C_DEAD"/>
    <property type="match status" value="1"/>
</dbReference>
<organism evidence="17 18">
    <name type="scientific">Dentiscutata erythropus</name>
    <dbReference type="NCBI Taxonomy" id="1348616"/>
    <lineage>
        <taxon>Eukaryota</taxon>
        <taxon>Fungi</taxon>
        <taxon>Fungi incertae sedis</taxon>
        <taxon>Mucoromycota</taxon>
        <taxon>Glomeromycotina</taxon>
        <taxon>Glomeromycetes</taxon>
        <taxon>Diversisporales</taxon>
        <taxon>Gigasporaceae</taxon>
        <taxon>Dentiscutata</taxon>
    </lineage>
</organism>
<dbReference type="InterPro" id="IPR050079">
    <property type="entry name" value="DEAD_box_RNA_helicase"/>
</dbReference>
<evidence type="ECO:0000256" key="6">
    <source>
        <dbReference type="ARBA" id="ARBA00022840"/>
    </source>
</evidence>
<dbReference type="GO" id="GO:0006303">
    <property type="term" value="P:double-strand break repair via nonhomologous end joining"/>
    <property type="evidence" value="ECO:0007669"/>
    <property type="project" value="UniProtKB-ARBA"/>
</dbReference>
<feature type="region of interest" description="Disordered" evidence="13">
    <location>
        <begin position="369"/>
        <end position="389"/>
    </location>
</feature>
<dbReference type="SMART" id="SM00487">
    <property type="entry name" value="DEXDc"/>
    <property type="match status" value="1"/>
</dbReference>
<dbReference type="Pfam" id="PF00270">
    <property type="entry name" value="DEAD"/>
    <property type="match status" value="1"/>
</dbReference>
<dbReference type="InterPro" id="IPR038051">
    <property type="entry name" value="XRCC4-like_N_sf"/>
</dbReference>
<dbReference type="Proteomes" id="UP000789405">
    <property type="component" value="Unassembled WGS sequence"/>
</dbReference>
<dbReference type="InterPro" id="IPR014014">
    <property type="entry name" value="RNA_helicase_DEAD_Q_motif"/>
</dbReference>
<sequence length="705" mass="79815">MAFSEIHNETLRSALWIPIQVNSVPNNDRTETYLAKAIFTDQSYLVLVTNLRYVWFEELFADEITKKFQESQSFFSPIFEMKVTLDHGRLPEYMQFLSEYLLPQRSDVTHKISLQNDNLLLESKRNVGPMELTWSFSCKLIPTSSPKKTSNPDSDKFVDSATVLYTHFILPHLLVTSAYNQQIEMLHSYIKSKEERFSETVRLMSLMRLETPGKTDKSSDNTSPSFDPEKSYEEIEQIIQDCNVSENNATLNVCNYPTFSRLFRTATERVIPQKDKFPSTSVLPENLSYSSSAPTFSAFENLPVSQLATLKLPSLSDTQLTKLFTPYNDPAFPNSPDDPLYVSQNTKANDADEIEILSPSVFTSQVKSRVHNNPEGLPRDVGKSKVSNDKLDLAQQERELEKRRQLKEMAAKQEKTTKKQQKELNEMDSFPKNSSLPTSFEQLGLNSWLIDALNAMSIKFPTEIQSACIPKILLGKDCIGEAKTGSGKTAAFALPILQKLSEDPFGIFALVLTPTSKIRFLVLDEADRLLSDTFADDLNVIFDNIPSKRQTLLFTATMTENILALENLEEDPGKRPFVYQIKSDTSTVSTLAQYYIFIPSHVREPYLVHLLRSEQFLNQSTIIFCGRCKTAELLRVMLVELDIRCTSLHSSMSQKERLNSLGKFKAEVVKVLIATDVGSRGGVALSIVTERDIDLVHNIEARTSK</sequence>
<dbReference type="GO" id="GO:0003723">
    <property type="term" value="F:RNA binding"/>
    <property type="evidence" value="ECO:0007669"/>
    <property type="project" value="UniProtKB-KW"/>
</dbReference>
<feature type="domain" description="Helicase ATP-binding" evidence="14">
    <location>
        <begin position="516"/>
        <end position="576"/>
    </location>
</feature>
<comment type="caution">
    <text evidence="17">The sequence shown here is derived from an EMBL/GenBank/DDBJ whole genome shotgun (WGS) entry which is preliminary data.</text>
</comment>
<feature type="domain" description="DEAD-box RNA helicase Q" evidence="16">
    <location>
        <begin position="438"/>
        <end position="466"/>
    </location>
</feature>
<dbReference type="InterPro" id="IPR014001">
    <property type="entry name" value="Helicase_ATP-bd"/>
</dbReference>
<feature type="domain" description="Helicase C-terminal" evidence="15">
    <location>
        <begin position="590"/>
        <end position="705"/>
    </location>
</feature>
<protein>
    <submittedName>
        <fullName evidence="17">12053_t:CDS:1</fullName>
    </submittedName>
</protein>
<dbReference type="GO" id="GO:0005524">
    <property type="term" value="F:ATP binding"/>
    <property type="evidence" value="ECO:0007669"/>
    <property type="project" value="UniProtKB-KW"/>
</dbReference>
<feature type="region of interest" description="Disordered" evidence="13">
    <location>
        <begin position="209"/>
        <end position="230"/>
    </location>
</feature>
<evidence type="ECO:0000256" key="2">
    <source>
        <dbReference type="ARBA" id="ARBA00022741"/>
    </source>
</evidence>
<dbReference type="PROSITE" id="PS00039">
    <property type="entry name" value="DEAD_ATP_HELICASE"/>
    <property type="match status" value="1"/>
</dbReference>
<evidence type="ECO:0000256" key="11">
    <source>
        <dbReference type="RuleBase" id="RU000492"/>
    </source>
</evidence>
<dbReference type="OrthoDB" id="2155935at2759"/>
<dbReference type="Pfam" id="PF09302">
    <property type="entry name" value="XLF"/>
    <property type="match status" value="1"/>
</dbReference>
<dbReference type="InterPro" id="IPR000629">
    <property type="entry name" value="RNA-helicase_DEAD-box_CS"/>
</dbReference>
<dbReference type="InterPro" id="IPR001650">
    <property type="entry name" value="Helicase_C-like"/>
</dbReference>
<dbReference type="CDD" id="cd22285">
    <property type="entry name" value="HD_XLF_N"/>
    <property type="match status" value="1"/>
</dbReference>
<evidence type="ECO:0000256" key="13">
    <source>
        <dbReference type="SAM" id="MobiDB-lite"/>
    </source>
</evidence>
<comment type="subcellular location">
    <subcellularLocation>
        <location evidence="1">Nucleus</location>
    </subcellularLocation>
</comment>
<dbReference type="Gene3D" id="3.40.50.300">
    <property type="entry name" value="P-loop containing nucleotide triphosphate hydrolases"/>
    <property type="match status" value="3"/>
</dbReference>
<dbReference type="GO" id="GO:0005829">
    <property type="term" value="C:cytosol"/>
    <property type="evidence" value="ECO:0007669"/>
    <property type="project" value="TreeGrafter"/>
</dbReference>
<name>A0A9N9A244_9GLOM</name>
<keyword evidence="9" id="KW-0539">Nucleus</keyword>
<evidence type="ECO:0000256" key="3">
    <source>
        <dbReference type="ARBA" id="ARBA00022763"/>
    </source>
</evidence>
<dbReference type="InterPro" id="IPR015381">
    <property type="entry name" value="XLF-like_N"/>
</dbReference>
<gene>
    <name evidence="17" type="ORF">DERYTH_LOCUS3578</name>
</gene>
<evidence type="ECO:0000256" key="9">
    <source>
        <dbReference type="ARBA" id="ARBA00023242"/>
    </source>
</evidence>